<accession>A0A1H3RXV4</accession>
<dbReference type="AlphaFoldDB" id="A0A1H3RXV4"/>
<proteinExistence type="inferred from homology"/>
<evidence type="ECO:0000313" key="7">
    <source>
        <dbReference type="Proteomes" id="UP000199632"/>
    </source>
</evidence>
<comment type="similarity">
    <text evidence="1">Belongs to the HipA Ser/Thr kinase family.</text>
</comment>
<dbReference type="InterPro" id="IPR012893">
    <property type="entry name" value="HipA-like_C"/>
</dbReference>
<name>A0A1H3RXV4_9ACTN</name>
<dbReference type="InterPro" id="IPR052028">
    <property type="entry name" value="HipA_Ser/Thr_kinase"/>
</dbReference>
<dbReference type="Pfam" id="PF13657">
    <property type="entry name" value="Couple_hipA"/>
    <property type="match status" value="1"/>
</dbReference>
<dbReference type="EMBL" id="FNQB01000002">
    <property type="protein sequence ID" value="SDZ30138.1"/>
    <property type="molecule type" value="Genomic_DNA"/>
</dbReference>
<gene>
    <name evidence="6" type="ORF">SAMN05421684_4313</name>
</gene>
<keyword evidence="2" id="KW-0808">Transferase</keyword>
<dbReference type="OrthoDB" id="3182374at2"/>
<feature type="domain" description="HipA N-terminal subdomain 1" evidence="5">
    <location>
        <begin position="22"/>
        <end position="114"/>
    </location>
</feature>
<evidence type="ECO:0000256" key="3">
    <source>
        <dbReference type="ARBA" id="ARBA00022777"/>
    </source>
</evidence>
<dbReference type="GO" id="GO:0004674">
    <property type="term" value="F:protein serine/threonine kinase activity"/>
    <property type="evidence" value="ECO:0007669"/>
    <property type="project" value="TreeGrafter"/>
</dbReference>
<dbReference type="PANTHER" id="PTHR37419:SF1">
    <property type="entry name" value="SERINE_THREONINE-PROTEIN KINASE TOXIN HIPA"/>
    <property type="match status" value="1"/>
</dbReference>
<evidence type="ECO:0000259" key="4">
    <source>
        <dbReference type="Pfam" id="PF07804"/>
    </source>
</evidence>
<dbReference type="STRING" id="137265.SAMN05421684_4313"/>
<dbReference type="Proteomes" id="UP000199632">
    <property type="component" value="Unassembled WGS sequence"/>
</dbReference>
<keyword evidence="7" id="KW-1185">Reference proteome</keyword>
<evidence type="ECO:0000313" key="6">
    <source>
        <dbReference type="EMBL" id="SDZ30138.1"/>
    </source>
</evidence>
<protein>
    <submittedName>
        <fullName evidence="6">Serine/threonine-protein kinase HipA</fullName>
    </submittedName>
</protein>
<dbReference type="Gene3D" id="1.10.1070.20">
    <property type="match status" value="1"/>
</dbReference>
<sequence length="419" mass="46687">MNIQRQVALVQIMSPVGEWVNVGFLRNQNEFTRFEYAPGYWNDPNRPILGQVFEERGRDWMPSQRVALPTWFSHLLPEGYLRHAVSAAIGGKPQREFPMLIRLGESDLPGAVRVLLSDEEDDSIPDVEDFHTHEEEQDDEEAVLKFSLAGVQPKFSVMLDPVKGLTIPARGQAGDFIVKLPDGRPGFERVPEAELAALTLAKEAGITVPSAFLCDVSEISGLPEWARSHPGKALAIRRFDRLLDGGRVHAEVLAQVLDVPTANERLKYTRANFETIASVVDALCGADSALEVIDRIVLNVLVGNGDAHLKNWAVIYPDGVTPELSPAFDILPTVLYIKDDNLGVKLNNSRSFTDVSRRSFDRLADRVGLSRSEVDERVAETVSAVEMGWSVLGEFLDLKSYNRLTAWRNKLPLFQSFRS</sequence>
<evidence type="ECO:0000256" key="2">
    <source>
        <dbReference type="ARBA" id="ARBA00022679"/>
    </source>
</evidence>
<feature type="domain" description="HipA-like C-terminal" evidence="4">
    <location>
        <begin position="146"/>
        <end position="389"/>
    </location>
</feature>
<dbReference type="RefSeq" id="WP_090795404.1">
    <property type="nucleotide sequence ID" value="NZ_BOND01000020.1"/>
</dbReference>
<evidence type="ECO:0000259" key="5">
    <source>
        <dbReference type="Pfam" id="PF13657"/>
    </source>
</evidence>
<dbReference type="GO" id="GO:0005829">
    <property type="term" value="C:cytosol"/>
    <property type="evidence" value="ECO:0007669"/>
    <property type="project" value="TreeGrafter"/>
</dbReference>
<dbReference type="InterPro" id="IPR017508">
    <property type="entry name" value="HipA_N1"/>
</dbReference>
<dbReference type="PANTHER" id="PTHR37419">
    <property type="entry name" value="SERINE/THREONINE-PROTEIN KINASE TOXIN HIPA"/>
    <property type="match status" value="1"/>
</dbReference>
<keyword evidence="3 6" id="KW-0418">Kinase</keyword>
<evidence type="ECO:0000256" key="1">
    <source>
        <dbReference type="ARBA" id="ARBA00010164"/>
    </source>
</evidence>
<dbReference type="Pfam" id="PF07804">
    <property type="entry name" value="HipA_C"/>
    <property type="match status" value="1"/>
</dbReference>
<organism evidence="6 7">
    <name type="scientific">Asanoa ishikariensis</name>
    <dbReference type="NCBI Taxonomy" id="137265"/>
    <lineage>
        <taxon>Bacteria</taxon>
        <taxon>Bacillati</taxon>
        <taxon>Actinomycetota</taxon>
        <taxon>Actinomycetes</taxon>
        <taxon>Micromonosporales</taxon>
        <taxon>Micromonosporaceae</taxon>
        <taxon>Asanoa</taxon>
    </lineage>
</organism>
<reference evidence="7" key="1">
    <citation type="submission" date="2016-10" db="EMBL/GenBank/DDBJ databases">
        <authorList>
            <person name="Varghese N."/>
            <person name="Submissions S."/>
        </authorList>
    </citation>
    <scope>NUCLEOTIDE SEQUENCE [LARGE SCALE GENOMIC DNA]</scope>
    <source>
        <strain evidence="7">DSM 44718</strain>
    </source>
</reference>